<evidence type="ECO:0000259" key="10">
    <source>
        <dbReference type="SMART" id="SM00478"/>
    </source>
</evidence>
<dbReference type="Proteomes" id="UP000813463">
    <property type="component" value="Chromosome 4"/>
</dbReference>
<dbReference type="Gene3D" id="1.10.1670.10">
    <property type="entry name" value="Helix-hairpin-Helix base-excision DNA repair enzymes (C-terminal)"/>
    <property type="match status" value="1"/>
</dbReference>
<dbReference type="GeneID" id="110802583"/>
<keyword evidence="7" id="KW-0238">DNA-binding</keyword>
<dbReference type="PANTHER" id="PTHR46213:SF13">
    <property type="entry name" value="DEMETER-LIKE PROTEIN 2-RELATED"/>
    <property type="match status" value="1"/>
</dbReference>
<gene>
    <name evidence="12" type="primary">LOC110802583</name>
</gene>
<proteinExistence type="inferred from homology"/>
<dbReference type="PANTHER" id="PTHR46213">
    <property type="entry name" value="TRANSCRIPTIONAL ACTIVATOR DEMETER"/>
    <property type="match status" value="1"/>
</dbReference>
<keyword evidence="4" id="KW-0479">Metal-binding</keyword>
<evidence type="ECO:0000256" key="9">
    <source>
        <dbReference type="SAM" id="MobiDB-lite"/>
    </source>
</evidence>
<dbReference type="InterPro" id="IPR028925">
    <property type="entry name" value="RRM_DME"/>
</dbReference>
<evidence type="ECO:0000313" key="12">
    <source>
        <dbReference type="RefSeq" id="XP_056697652.1"/>
    </source>
</evidence>
<evidence type="ECO:0000313" key="11">
    <source>
        <dbReference type="Proteomes" id="UP000813463"/>
    </source>
</evidence>
<name>A0ABM3RPV7_SPIOL</name>
<feature type="region of interest" description="Disordered" evidence="9">
    <location>
        <begin position="45"/>
        <end position="64"/>
    </location>
</feature>
<dbReference type="InterPro" id="IPR003265">
    <property type="entry name" value="HhH-GPD_domain"/>
</dbReference>
<evidence type="ECO:0000256" key="2">
    <source>
        <dbReference type="ARBA" id="ARBA00004123"/>
    </source>
</evidence>
<protein>
    <submittedName>
        <fullName evidence="12">DEMETER-like protein 2</fullName>
    </submittedName>
</protein>
<dbReference type="SMART" id="SM00525">
    <property type="entry name" value="FES"/>
    <property type="match status" value="1"/>
</dbReference>
<feature type="region of interest" description="Disordered" evidence="9">
    <location>
        <begin position="525"/>
        <end position="585"/>
    </location>
</feature>
<dbReference type="RefSeq" id="XP_056697652.1">
    <property type="nucleotide sequence ID" value="XM_056841674.1"/>
</dbReference>
<dbReference type="Pfam" id="PF15628">
    <property type="entry name" value="RRM_DME"/>
    <property type="match status" value="1"/>
</dbReference>
<dbReference type="InterPro" id="IPR044811">
    <property type="entry name" value="DME/ROS1"/>
</dbReference>
<evidence type="ECO:0000256" key="6">
    <source>
        <dbReference type="ARBA" id="ARBA00023014"/>
    </source>
</evidence>
<organism evidence="11 12">
    <name type="scientific">Spinacia oleracea</name>
    <name type="common">Spinach</name>
    <dbReference type="NCBI Taxonomy" id="3562"/>
    <lineage>
        <taxon>Eukaryota</taxon>
        <taxon>Viridiplantae</taxon>
        <taxon>Streptophyta</taxon>
        <taxon>Embryophyta</taxon>
        <taxon>Tracheophyta</taxon>
        <taxon>Spermatophyta</taxon>
        <taxon>Magnoliopsida</taxon>
        <taxon>eudicotyledons</taxon>
        <taxon>Gunneridae</taxon>
        <taxon>Pentapetalae</taxon>
        <taxon>Caryophyllales</taxon>
        <taxon>Chenopodiaceae</taxon>
        <taxon>Chenopodioideae</taxon>
        <taxon>Anserineae</taxon>
        <taxon>Spinacia</taxon>
    </lineage>
</organism>
<evidence type="ECO:0000256" key="8">
    <source>
        <dbReference type="ARBA" id="ARBA00023242"/>
    </source>
</evidence>
<dbReference type="InterPro" id="IPR011257">
    <property type="entry name" value="DNA_glycosylase"/>
</dbReference>
<dbReference type="InterPro" id="IPR003651">
    <property type="entry name" value="Endonuclease3_FeS-loop_motif"/>
</dbReference>
<dbReference type="SUPFAM" id="SSF48150">
    <property type="entry name" value="DNA-glycosylase"/>
    <property type="match status" value="1"/>
</dbReference>
<evidence type="ECO:0000256" key="4">
    <source>
        <dbReference type="ARBA" id="ARBA00022723"/>
    </source>
</evidence>
<dbReference type="Gene3D" id="1.10.340.30">
    <property type="entry name" value="Hypothetical protein, domain 2"/>
    <property type="match status" value="1"/>
</dbReference>
<feature type="compositionally biased region" description="Basic and acidic residues" evidence="9">
    <location>
        <begin position="525"/>
        <end position="548"/>
    </location>
</feature>
<comment type="subcellular location">
    <subcellularLocation>
        <location evidence="2">Nucleus</location>
    </subcellularLocation>
</comment>
<dbReference type="SMART" id="SM00478">
    <property type="entry name" value="ENDO3c"/>
    <property type="match status" value="1"/>
</dbReference>
<dbReference type="CDD" id="cd00056">
    <property type="entry name" value="ENDO3c"/>
    <property type="match status" value="1"/>
</dbReference>
<keyword evidence="8" id="KW-0539">Nucleus</keyword>
<feature type="compositionally biased region" description="Basic residues" evidence="9">
    <location>
        <begin position="560"/>
        <end position="570"/>
    </location>
</feature>
<accession>A0ABM3RPV7</accession>
<sequence>MNENNIGLWAFQSFISPCKTLKNEEQDESKEAECIDKTAVVGPPTPLPAIRKRASKGGSSLTNKISHSNTKAVIRVVKDKLQQVSELAEKSLYFTRSISHQVSNAFELVQGQGASSTSAQLKGRGKRVSQEGNKKLYPKTTKETTRAWRKLLKKAIDESCGSVEDEILQVFHEKVQSFVSKVGTVQGERVYFPWKGSVLDSVIGAFLTQRVGDNFSSSAFMSLGVSFPQSLDCSTYSRHHRILRERRSIGDHSCQKQDTKGNKLVLGAEKRKSSVVKKKETSRKSSVPRKVNIKPDWNTLRTLYSGNTQGERSTDGIDYVDWHAVRRADVEDISNAIKLRGMNNKLAKRIKEFLDRLMMDHGNLDLEWMRNVPPPRAREFLLSIFGLGMKSAQCVQLLTLKQPAFPVDVNVARVTARLGWVPAPPDTSDELQMTVLEESSMLHNLINQYLLPRLCKLDHKTLYELHYHMITFGKVFCTKQKPSCAECPLRKDCKYYADIDIENFGGVDGAKTQKKSTKAKLELFKSRNEKQKGVENDHDYSHKGDVEAPKTPLKNQSLLKMRRQGQKHTKISSSTGRQPKKSRTRTQHYVYELHDCHPILEKFDDRDSDDLSPYLLITWESRDPLGNSTPSSSLSHVTRSQTVPGTVLIPYRTALRGSFPLNATYFQINEVFADQETSRMPIDVRCKTLEQLPRKTLYCGSDLFNIVKGLTADEVKSLFTGGYICTRGFDRETLAPVTLERRLHMSSQSKKKKRNQ</sequence>
<reference evidence="12" key="2">
    <citation type="submission" date="2025-08" db="UniProtKB">
        <authorList>
            <consortium name="RefSeq"/>
        </authorList>
    </citation>
    <scope>IDENTIFICATION</scope>
    <source>
        <tissue evidence="12">Leaf</tissue>
    </source>
</reference>
<evidence type="ECO:0000256" key="3">
    <source>
        <dbReference type="ARBA" id="ARBA00005646"/>
    </source>
</evidence>
<comment type="cofactor">
    <cofactor evidence="1">
        <name>[4Fe-4S] cluster</name>
        <dbReference type="ChEBI" id="CHEBI:49883"/>
    </cofactor>
</comment>
<evidence type="ECO:0000256" key="5">
    <source>
        <dbReference type="ARBA" id="ARBA00023004"/>
    </source>
</evidence>
<keyword evidence="11" id="KW-1185">Reference proteome</keyword>
<dbReference type="InterPro" id="IPR023170">
    <property type="entry name" value="HhH_base_excis_C"/>
</dbReference>
<feature type="domain" description="HhH-GPD" evidence="10">
    <location>
        <begin position="304"/>
        <end position="452"/>
    </location>
</feature>
<reference evidence="11" key="1">
    <citation type="journal article" date="2021" name="Nat. Commun.">
        <title>Genomic analyses provide insights into spinach domestication and the genetic basis of agronomic traits.</title>
        <authorList>
            <person name="Cai X."/>
            <person name="Sun X."/>
            <person name="Xu C."/>
            <person name="Sun H."/>
            <person name="Wang X."/>
            <person name="Ge C."/>
            <person name="Zhang Z."/>
            <person name="Wang Q."/>
            <person name="Fei Z."/>
            <person name="Jiao C."/>
            <person name="Wang Q."/>
        </authorList>
    </citation>
    <scope>NUCLEOTIDE SEQUENCE [LARGE SCALE GENOMIC DNA]</scope>
    <source>
        <strain evidence="11">cv. Varoflay</strain>
    </source>
</reference>
<evidence type="ECO:0000256" key="7">
    <source>
        <dbReference type="ARBA" id="ARBA00023125"/>
    </source>
</evidence>
<evidence type="ECO:0000256" key="1">
    <source>
        <dbReference type="ARBA" id="ARBA00001966"/>
    </source>
</evidence>
<keyword evidence="5" id="KW-0408">Iron</keyword>
<keyword evidence="6" id="KW-0411">Iron-sulfur</keyword>
<comment type="similarity">
    <text evidence="3">Belongs to the DNA glycosylase family. DEMETER subfamily.</text>
</comment>